<feature type="compositionally biased region" description="Low complexity" evidence="1">
    <location>
        <begin position="42"/>
        <end position="52"/>
    </location>
</feature>
<keyword evidence="3" id="KW-1185">Reference proteome</keyword>
<dbReference type="EMBL" id="BAAAHQ010000025">
    <property type="protein sequence ID" value="GAA0939791.1"/>
    <property type="molecule type" value="Genomic_DNA"/>
</dbReference>
<feature type="region of interest" description="Disordered" evidence="1">
    <location>
        <begin position="1"/>
        <end position="52"/>
    </location>
</feature>
<proteinExistence type="predicted"/>
<dbReference type="Proteomes" id="UP001501578">
    <property type="component" value="Unassembled WGS sequence"/>
</dbReference>
<name>A0ABP4AU58_9ACTN</name>
<reference evidence="3" key="1">
    <citation type="journal article" date="2019" name="Int. J. Syst. Evol. Microbiol.">
        <title>The Global Catalogue of Microorganisms (GCM) 10K type strain sequencing project: providing services to taxonomists for standard genome sequencing and annotation.</title>
        <authorList>
            <consortium name="The Broad Institute Genomics Platform"/>
            <consortium name="The Broad Institute Genome Sequencing Center for Infectious Disease"/>
            <person name="Wu L."/>
            <person name="Ma J."/>
        </authorList>
    </citation>
    <scope>NUCLEOTIDE SEQUENCE [LARGE SCALE GENOMIC DNA]</scope>
    <source>
        <strain evidence="3">JCM 11136</strain>
    </source>
</reference>
<sequence>MNIKLPASITQAKTGDPARSSHQRAQPVRELRPTVRTDLSRRPSAAPRRSAY</sequence>
<dbReference type="RefSeq" id="WP_343952518.1">
    <property type="nucleotide sequence ID" value="NZ_BAAAHQ010000025.1"/>
</dbReference>
<feature type="compositionally biased region" description="Basic and acidic residues" evidence="1">
    <location>
        <begin position="27"/>
        <end position="41"/>
    </location>
</feature>
<evidence type="ECO:0000313" key="3">
    <source>
        <dbReference type="Proteomes" id="UP001501578"/>
    </source>
</evidence>
<organism evidence="2 3">
    <name type="scientific">Nonomuraea longicatena</name>
    <dbReference type="NCBI Taxonomy" id="83682"/>
    <lineage>
        <taxon>Bacteria</taxon>
        <taxon>Bacillati</taxon>
        <taxon>Actinomycetota</taxon>
        <taxon>Actinomycetes</taxon>
        <taxon>Streptosporangiales</taxon>
        <taxon>Streptosporangiaceae</taxon>
        <taxon>Nonomuraea</taxon>
    </lineage>
</organism>
<evidence type="ECO:0000256" key="1">
    <source>
        <dbReference type="SAM" id="MobiDB-lite"/>
    </source>
</evidence>
<evidence type="ECO:0000313" key="2">
    <source>
        <dbReference type="EMBL" id="GAA0939791.1"/>
    </source>
</evidence>
<accession>A0ABP4AU58</accession>
<comment type="caution">
    <text evidence="2">The sequence shown here is derived from an EMBL/GenBank/DDBJ whole genome shotgun (WGS) entry which is preliminary data.</text>
</comment>
<protein>
    <submittedName>
        <fullName evidence="2">Uncharacterized protein</fullName>
    </submittedName>
</protein>
<gene>
    <name evidence="2" type="ORF">GCM10009560_50760</name>
</gene>